<reference evidence="2" key="1">
    <citation type="submission" date="2022-02" db="EMBL/GenBank/DDBJ databases">
        <title>Fredinandcohnia quinoae sp. nov. isolated from Chenopodium quinoa seeds.</title>
        <authorList>
            <person name="Saati-Santamaria Z."/>
            <person name="Flores-Felix J.D."/>
            <person name="Igual J.M."/>
            <person name="Velazquez E."/>
            <person name="Garcia-Fraile P."/>
            <person name="Martinez-Molina E."/>
        </authorList>
    </citation>
    <scope>NUCLEOTIDE SEQUENCE</scope>
    <source>
        <strain evidence="2">SECRCQ15</strain>
    </source>
</reference>
<proteinExistence type="predicted"/>
<dbReference type="AlphaFoldDB" id="A0AAW5DZ22"/>
<sequence length="243" mass="28625">MKKIDFWGRDEHDERLLEEVLRGLKTVTCTPKVWYDKLPTEEKGEIGDELALYTKKGENKGIIILTDIYEIEFGQIKGEIGERIAKGENSTLAQYIDDHIFCWKEPLEREGYDFNDKTIIIVEHFKLVKDLTDCKVDYHIVPMVEAEFIQIHNWLNIHLKRVTEDHNEKYCSVFMDNTFIAFVRFRQEDGVTYIFYKINPKYIELLSTEKDLVLKAEAYAKEVLGAETIILEWNMSYEVPNRG</sequence>
<dbReference type="Gene3D" id="3.40.630.30">
    <property type="match status" value="1"/>
</dbReference>
<organism evidence="2 3">
    <name type="scientific">Fredinandcohnia quinoae</name>
    <dbReference type="NCBI Taxonomy" id="2918902"/>
    <lineage>
        <taxon>Bacteria</taxon>
        <taxon>Bacillati</taxon>
        <taxon>Bacillota</taxon>
        <taxon>Bacilli</taxon>
        <taxon>Bacillales</taxon>
        <taxon>Bacillaceae</taxon>
        <taxon>Fredinandcohnia</taxon>
    </lineage>
</organism>
<protein>
    <submittedName>
        <fullName evidence="2">ASCH domain-containing protein</fullName>
    </submittedName>
</protein>
<evidence type="ECO:0000259" key="1">
    <source>
        <dbReference type="Pfam" id="PF04266"/>
    </source>
</evidence>
<evidence type="ECO:0000313" key="2">
    <source>
        <dbReference type="EMBL" id="MCH1625598.1"/>
    </source>
</evidence>
<dbReference type="SUPFAM" id="SSF88697">
    <property type="entry name" value="PUA domain-like"/>
    <property type="match status" value="1"/>
</dbReference>
<evidence type="ECO:0000313" key="3">
    <source>
        <dbReference type="Proteomes" id="UP001431131"/>
    </source>
</evidence>
<dbReference type="InterPro" id="IPR009326">
    <property type="entry name" value="DUF984"/>
</dbReference>
<keyword evidence="3" id="KW-1185">Reference proteome</keyword>
<comment type="caution">
    <text evidence="2">The sequence shown here is derived from an EMBL/GenBank/DDBJ whole genome shotgun (WGS) entry which is preliminary data.</text>
</comment>
<dbReference type="Pfam" id="PF04266">
    <property type="entry name" value="ASCH"/>
    <property type="match status" value="1"/>
</dbReference>
<dbReference type="Gene3D" id="3.10.400.10">
    <property type="entry name" value="Sulfate adenylyltransferase"/>
    <property type="match status" value="1"/>
</dbReference>
<accession>A0AAW5DZ22</accession>
<dbReference type="RefSeq" id="WP_240255228.1">
    <property type="nucleotide sequence ID" value="NZ_JAKTTI010000012.1"/>
</dbReference>
<dbReference type="PANTHER" id="PTHR39203:SF1">
    <property type="entry name" value="CYTOPLASMIC PROTEIN"/>
    <property type="match status" value="1"/>
</dbReference>
<dbReference type="InterPro" id="IPR007374">
    <property type="entry name" value="ASCH_domain"/>
</dbReference>
<name>A0AAW5DZ22_9BACI</name>
<dbReference type="PANTHER" id="PTHR39203">
    <property type="entry name" value="CYTOPLASMIC PROTEIN-RELATED"/>
    <property type="match status" value="1"/>
</dbReference>
<dbReference type="Proteomes" id="UP001431131">
    <property type="component" value="Unassembled WGS sequence"/>
</dbReference>
<gene>
    <name evidence="2" type="ORF">MJG50_09675</name>
</gene>
<dbReference type="InterPro" id="IPR015947">
    <property type="entry name" value="PUA-like_sf"/>
</dbReference>
<feature type="domain" description="ASCH" evidence="1">
    <location>
        <begin position="14"/>
        <end position="128"/>
    </location>
</feature>
<dbReference type="EMBL" id="JAKTTI010000012">
    <property type="protein sequence ID" value="MCH1625598.1"/>
    <property type="molecule type" value="Genomic_DNA"/>
</dbReference>